<proteinExistence type="predicted"/>
<evidence type="ECO:0000313" key="2">
    <source>
        <dbReference type="EMBL" id="KAJ8058364.1"/>
    </source>
</evidence>
<keyword evidence="3" id="KW-1185">Reference proteome</keyword>
<feature type="region of interest" description="Disordered" evidence="1">
    <location>
        <begin position="1"/>
        <end position="97"/>
    </location>
</feature>
<dbReference type="EMBL" id="JAPEIS010000016">
    <property type="protein sequence ID" value="KAJ8058364.1"/>
    <property type="molecule type" value="Genomic_DNA"/>
</dbReference>
<gene>
    <name evidence="2" type="ORF">OCU04_012556</name>
</gene>
<dbReference type="AlphaFoldDB" id="A0A9X0A8T7"/>
<protein>
    <submittedName>
        <fullName evidence="2">Uncharacterized protein</fullName>
    </submittedName>
</protein>
<evidence type="ECO:0000256" key="1">
    <source>
        <dbReference type="SAM" id="MobiDB-lite"/>
    </source>
</evidence>
<organism evidence="2 3">
    <name type="scientific">Sclerotinia nivalis</name>
    <dbReference type="NCBI Taxonomy" id="352851"/>
    <lineage>
        <taxon>Eukaryota</taxon>
        <taxon>Fungi</taxon>
        <taxon>Dikarya</taxon>
        <taxon>Ascomycota</taxon>
        <taxon>Pezizomycotina</taxon>
        <taxon>Leotiomycetes</taxon>
        <taxon>Helotiales</taxon>
        <taxon>Sclerotiniaceae</taxon>
        <taxon>Sclerotinia</taxon>
    </lineage>
</organism>
<accession>A0A9X0A8T7</accession>
<feature type="compositionally biased region" description="Polar residues" evidence="1">
    <location>
        <begin position="80"/>
        <end position="89"/>
    </location>
</feature>
<dbReference type="Proteomes" id="UP001152300">
    <property type="component" value="Unassembled WGS sequence"/>
</dbReference>
<comment type="caution">
    <text evidence="2">The sequence shown here is derived from an EMBL/GenBank/DDBJ whole genome shotgun (WGS) entry which is preliminary data.</text>
</comment>
<dbReference type="OrthoDB" id="10405267at2759"/>
<sequence>MDTQKVDAITGSTPSNMTKGAKDKTTPCCDGFKTPSPKPMAFLPGTPHPRRVLRPEERQGTEPPSPTPDGSRRNHHNRDSLATTKTASHNLEERISN</sequence>
<name>A0A9X0A8T7_9HELO</name>
<evidence type="ECO:0000313" key="3">
    <source>
        <dbReference type="Proteomes" id="UP001152300"/>
    </source>
</evidence>
<reference evidence="2" key="1">
    <citation type="submission" date="2022-11" db="EMBL/GenBank/DDBJ databases">
        <title>Genome Resource of Sclerotinia nivalis Strain SnTB1, a Plant Pathogen Isolated from American Ginseng.</title>
        <authorList>
            <person name="Fan S."/>
        </authorList>
    </citation>
    <scope>NUCLEOTIDE SEQUENCE</scope>
    <source>
        <strain evidence="2">SnTB1</strain>
    </source>
</reference>